<feature type="domain" description="Bacterial sugar transferase" evidence="3">
    <location>
        <begin position="7"/>
        <end position="187"/>
    </location>
</feature>
<feature type="transmembrane region" description="Helical" evidence="2">
    <location>
        <begin position="12"/>
        <end position="33"/>
    </location>
</feature>
<evidence type="ECO:0000259" key="3">
    <source>
        <dbReference type="Pfam" id="PF02397"/>
    </source>
</evidence>
<sequence length="213" mass="24836">MYINIFKRLFDIIFAIILMPFFLIVYMIVVVAIKVEDKGPVFYLGERLGRYGKSFKMYKFRSMKVNAPDWRLEDGSTFNGEEDPRQTKVGKILRKTSIDEIPQILNIIKGDMSFIGPRPDPTDWLERYLEEDKVLLNVLPGVTGYNQAYFRNSSDGRKKTDNDVYYAKNISFIIDLKILFATLVSVLCRKNIYTPNLDIEKSKANKKMYNLIK</sequence>
<evidence type="ECO:0000313" key="4">
    <source>
        <dbReference type="EMBL" id="SUY45802.1"/>
    </source>
</evidence>
<dbReference type="OrthoDB" id="9808602at2"/>
<dbReference type="PANTHER" id="PTHR30576:SF0">
    <property type="entry name" value="UNDECAPRENYL-PHOSPHATE N-ACETYLGALACTOSAMINYL 1-PHOSPHATE TRANSFERASE-RELATED"/>
    <property type="match status" value="1"/>
</dbReference>
<reference evidence="4 5" key="1">
    <citation type="submission" date="2018-06" db="EMBL/GenBank/DDBJ databases">
        <authorList>
            <consortium name="Pathogen Informatics"/>
            <person name="Doyle S."/>
        </authorList>
    </citation>
    <scope>NUCLEOTIDE SEQUENCE [LARGE SCALE GENOMIC DNA]</scope>
    <source>
        <strain evidence="4 5">NCTC9836</strain>
    </source>
</reference>
<gene>
    <name evidence="4" type="primary">rfbP</name>
    <name evidence="4" type="ORF">NCTC9836_00452</name>
</gene>
<dbReference type="PANTHER" id="PTHR30576">
    <property type="entry name" value="COLANIC BIOSYNTHESIS UDP-GLUCOSE LIPID CARRIER TRANSFERASE"/>
    <property type="match status" value="1"/>
</dbReference>
<protein>
    <submittedName>
        <fullName evidence="4">Undecaprenyl phosphate galactosephosphotransferase</fullName>
    </submittedName>
</protein>
<dbReference type="GO" id="GO:0016780">
    <property type="term" value="F:phosphotransferase activity, for other substituted phosphate groups"/>
    <property type="evidence" value="ECO:0007669"/>
    <property type="project" value="TreeGrafter"/>
</dbReference>
<evidence type="ECO:0000256" key="1">
    <source>
        <dbReference type="ARBA" id="ARBA00006464"/>
    </source>
</evidence>
<dbReference type="AlphaFoldDB" id="A0A381J4X7"/>
<accession>A0A381J4X7</accession>
<keyword evidence="2" id="KW-1133">Transmembrane helix</keyword>
<dbReference type="RefSeq" id="WP_115640275.1">
    <property type="nucleotide sequence ID" value="NZ_UFWZ01000001.1"/>
</dbReference>
<dbReference type="Pfam" id="PF02397">
    <property type="entry name" value="Bac_transf"/>
    <property type="match status" value="1"/>
</dbReference>
<dbReference type="InterPro" id="IPR003362">
    <property type="entry name" value="Bact_transf"/>
</dbReference>
<dbReference type="Proteomes" id="UP000254664">
    <property type="component" value="Unassembled WGS sequence"/>
</dbReference>
<proteinExistence type="inferred from homology"/>
<keyword evidence="4" id="KW-0808">Transferase</keyword>
<evidence type="ECO:0000313" key="5">
    <source>
        <dbReference type="Proteomes" id="UP000254664"/>
    </source>
</evidence>
<keyword evidence="2" id="KW-0812">Transmembrane</keyword>
<name>A0A381J4X7_9CLOT</name>
<comment type="similarity">
    <text evidence="1">Belongs to the bacterial sugar transferase family.</text>
</comment>
<dbReference type="EMBL" id="UFWZ01000001">
    <property type="protein sequence ID" value="SUY45802.1"/>
    <property type="molecule type" value="Genomic_DNA"/>
</dbReference>
<organism evidence="4 5">
    <name type="scientific">Clostridium putrefaciens</name>
    <dbReference type="NCBI Taxonomy" id="99675"/>
    <lineage>
        <taxon>Bacteria</taxon>
        <taxon>Bacillati</taxon>
        <taxon>Bacillota</taxon>
        <taxon>Clostridia</taxon>
        <taxon>Eubacteriales</taxon>
        <taxon>Clostridiaceae</taxon>
        <taxon>Clostridium</taxon>
    </lineage>
</organism>
<keyword evidence="2" id="KW-0472">Membrane</keyword>
<keyword evidence="5" id="KW-1185">Reference proteome</keyword>
<evidence type="ECO:0000256" key="2">
    <source>
        <dbReference type="SAM" id="Phobius"/>
    </source>
</evidence>